<evidence type="ECO:0000256" key="2">
    <source>
        <dbReference type="ARBA" id="ARBA00022679"/>
    </source>
</evidence>
<dbReference type="InParanoid" id="D8M4G5"/>
<keyword evidence="3" id="KW-0325">Glycoprotein</keyword>
<evidence type="ECO:0000313" key="5">
    <source>
        <dbReference type="EMBL" id="CBK22954.2"/>
    </source>
</evidence>
<evidence type="ECO:0000256" key="3">
    <source>
        <dbReference type="ARBA" id="ARBA00023180"/>
    </source>
</evidence>
<dbReference type="OrthoDB" id="1892506at2759"/>
<gene>
    <name evidence="5" type="ORF">GSBLH_T00007097001</name>
</gene>
<reference evidence="5" key="1">
    <citation type="submission" date="2010-02" db="EMBL/GenBank/DDBJ databases">
        <title>Sequencing and annotation of the Blastocystis hominis genome.</title>
        <authorList>
            <person name="Wincker P."/>
        </authorList>
    </citation>
    <scope>NUCLEOTIDE SEQUENCE</scope>
    <source>
        <strain evidence="5">Singapore isolate B</strain>
    </source>
</reference>
<keyword evidence="2" id="KW-0808">Transferase</keyword>
<keyword evidence="1" id="KW-0328">Glycosyltransferase</keyword>
<protein>
    <recommendedName>
        <fullName evidence="4">Glycosyltransferase 61 catalytic domain-containing protein</fullName>
    </recommendedName>
</protein>
<dbReference type="GeneID" id="24923221"/>
<evidence type="ECO:0000259" key="4">
    <source>
        <dbReference type="Pfam" id="PF04577"/>
    </source>
</evidence>
<dbReference type="AlphaFoldDB" id="D8M4G5"/>
<dbReference type="InterPro" id="IPR007657">
    <property type="entry name" value="Glycosyltransferase_61"/>
</dbReference>
<accession>D8M4G5</accession>
<proteinExistence type="predicted"/>
<dbReference type="PANTHER" id="PTHR20961">
    <property type="entry name" value="GLYCOSYLTRANSFERASE"/>
    <property type="match status" value="1"/>
</dbReference>
<feature type="domain" description="Glycosyltransferase 61 catalytic" evidence="4">
    <location>
        <begin position="100"/>
        <end position="179"/>
    </location>
</feature>
<dbReference type="GO" id="GO:0016757">
    <property type="term" value="F:glycosyltransferase activity"/>
    <property type="evidence" value="ECO:0007669"/>
    <property type="project" value="UniProtKB-KW"/>
</dbReference>
<evidence type="ECO:0000256" key="1">
    <source>
        <dbReference type="ARBA" id="ARBA00022676"/>
    </source>
</evidence>
<sequence length="261" mass="30168">METVAFYPDPINQNQTFGDPKGHFRWGLEYYKLAKTVFPASSMPHFLEGSDYSALNASFCARRGIIARIVPTMYDSFVSTAEPMLVRLLAYRQFRLALRTQPPSRLSVFFLNRNGGSRGIRNVEEIIEYMQKANETELNISSNSPATFEDQVRSVAHIDVYVSMHGAAMTNILFMEPLSALIEMNPPKFKEAFYRNMASKANLLFYGIYSTYTENMEYSMREQSTAKILNQWITVPLRLFGKTFDLATKNVWKYKYRMCDY</sequence>
<dbReference type="Proteomes" id="UP000008312">
    <property type="component" value="Unassembled WGS sequence"/>
</dbReference>
<dbReference type="EMBL" id="FN668653">
    <property type="protein sequence ID" value="CBK22954.2"/>
    <property type="molecule type" value="Genomic_DNA"/>
</dbReference>
<keyword evidence="6" id="KW-1185">Reference proteome</keyword>
<evidence type="ECO:0000313" key="6">
    <source>
        <dbReference type="Proteomes" id="UP000008312"/>
    </source>
</evidence>
<dbReference type="InterPro" id="IPR049625">
    <property type="entry name" value="Glyco_transf_61_cat"/>
</dbReference>
<organism evidence="5">
    <name type="scientific">Blastocystis hominis</name>
    <dbReference type="NCBI Taxonomy" id="12968"/>
    <lineage>
        <taxon>Eukaryota</taxon>
        <taxon>Sar</taxon>
        <taxon>Stramenopiles</taxon>
        <taxon>Bigyra</taxon>
        <taxon>Opalozoa</taxon>
        <taxon>Opalinata</taxon>
        <taxon>Blastocystidae</taxon>
        <taxon>Blastocystis</taxon>
    </lineage>
</organism>
<dbReference type="Pfam" id="PF04577">
    <property type="entry name" value="Glyco_transf_61"/>
    <property type="match status" value="1"/>
</dbReference>
<name>D8M4G5_BLAHO</name>
<dbReference type="RefSeq" id="XP_012897002.1">
    <property type="nucleotide sequence ID" value="XM_013041548.1"/>
</dbReference>